<keyword evidence="5" id="KW-0313">Glucose metabolism</keyword>
<dbReference type="InterPro" id="IPR005845">
    <property type="entry name" value="A-D-PHexomutase_a/b/a-II"/>
</dbReference>
<evidence type="ECO:0000313" key="16">
    <source>
        <dbReference type="Proteomes" id="UP001595387"/>
    </source>
</evidence>
<dbReference type="Pfam" id="PF02879">
    <property type="entry name" value="PGM_PMM_II"/>
    <property type="match status" value="1"/>
</dbReference>
<dbReference type="GO" id="GO:0016853">
    <property type="term" value="F:isomerase activity"/>
    <property type="evidence" value="ECO:0007669"/>
    <property type="project" value="UniProtKB-KW"/>
</dbReference>
<feature type="domain" description="Alpha-D-phosphohexomutase C-terminal" evidence="11">
    <location>
        <begin position="520"/>
        <end position="555"/>
    </location>
</feature>
<feature type="domain" description="Alpha-D-phosphohexomutase alpha/beta/alpha" evidence="12">
    <location>
        <begin position="44"/>
        <end position="183"/>
    </location>
</feature>
<dbReference type="InterPro" id="IPR005844">
    <property type="entry name" value="A-D-PHexomutase_a/b/a-I"/>
</dbReference>
<dbReference type="Pfam" id="PF02878">
    <property type="entry name" value="PGM_PMM_I"/>
    <property type="match status" value="1"/>
</dbReference>
<feature type="domain" description="Alpha-D-phosphohexomutase alpha/beta/alpha" evidence="14">
    <location>
        <begin position="328"/>
        <end position="450"/>
    </location>
</feature>
<evidence type="ECO:0000256" key="7">
    <source>
        <dbReference type="ARBA" id="ARBA00022723"/>
    </source>
</evidence>
<evidence type="ECO:0000256" key="3">
    <source>
        <dbReference type="ARBA" id="ARBA00010231"/>
    </source>
</evidence>
<sequence>MSNWEAVYEKWNTYENLDPSLKKELADIQNDEAALEDAFYQELTFGTGGMRGILGPGTNRMNIYTVRKAANGLANHLLANRVNVRDRGVAVAYDCRYMSREFAVETAKVLGSYGIRAYVFKSLRPTPLLSFTVRHLGAVAGVMITASHNPPEYNGFKVYNEDGGQITPGEADEIIEQIRRTENELTVPYLEQDELEEEELINWVGEEVDHAYLERLKQITKLEEEEQERKKEMGIVFTPLHGTAHDLVLKGLDQLNFTNVGVVKEQAEPDPEFSTVKSPNPEEHQAFTMAIEQGQESNAAILLGTDPDADRLGVAVKDKAGEYQVLTGNQLGSLMLDYLLTHTDEHVLKTARLVKTVVTTELGRSIADSYGAKTIDTLTGFKYIGEKIHEFDSSGETFIFGFEESYGYLISSFARDKDAVQAAVMACEMAYYWDKQGKTLLEALDDIYEKHGYYLEGMSSLTLKGKEGSEMIASIMEAVRNKPFEEIGGFSVKQTEDYLAGERTLVEEGRKEEISLPRENMLKFILDEDAWVCLRPSGTEPKIKYYYGVCGSSKEDSRNKLNDIKQALDEAVGQITRS</sequence>
<organism evidence="15 16">
    <name type="scientific">Virgibacillus sediminis</name>
    <dbReference type="NCBI Taxonomy" id="202260"/>
    <lineage>
        <taxon>Bacteria</taxon>
        <taxon>Bacillati</taxon>
        <taxon>Bacillota</taxon>
        <taxon>Bacilli</taxon>
        <taxon>Bacillales</taxon>
        <taxon>Bacillaceae</taxon>
        <taxon>Virgibacillus</taxon>
    </lineage>
</organism>
<comment type="cofactor">
    <cofactor evidence="2">
        <name>Mg(2+)</name>
        <dbReference type="ChEBI" id="CHEBI:18420"/>
    </cofactor>
</comment>
<evidence type="ECO:0000259" key="11">
    <source>
        <dbReference type="Pfam" id="PF00408"/>
    </source>
</evidence>
<comment type="catalytic activity">
    <reaction evidence="1">
        <text>alpha-D-glucose 1-phosphate = alpha-D-glucose 6-phosphate</text>
        <dbReference type="Rhea" id="RHEA:23536"/>
        <dbReference type="ChEBI" id="CHEBI:58225"/>
        <dbReference type="ChEBI" id="CHEBI:58601"/>
        <dbReference type="EC" id="5.4.2.2"/>
    </reaction>
</comment>
<dbReference type="InterPro" id="IPR036900">
    <property type="entry name" value="A-D-PHexomutase_C_sf"/>
</dbReference>
<dbReference type="SUPFAM" id="SSF53738">
    <property type="entry name" value="Phosphoglucomutase, first 3 domains"/>
    <property type="match status" value="3"/>
</dbReference>
<keyword evidence="8 10" id="KW-0460">Magnesium</keyword>
<dbReference type="SUPFAM" id="SSF55957">
    <property type="entry name" value="Phosphoglucomutase, C-terminal domain"/>
    <property type="match status" value="1"/>
</dbReference>
<dbReference type="Proteomes" id="UP001595387">
    <property type="component" value="Unassembled WGS sequence"/>
</dbReference>
<comment type="caution">
    <text evidence="15">The sequence shown here is derived from an EMBL/GenBank/DDBJ whole genome shotgun (WGS) entry which is preliminary data.</text>
</comment>
<keyword evidence="9 15" id="KW-0413">Isomerase</keyword>
<evidence type="ECO:0000259" key="13">
    <source>
        <dbReference type="Pfam" id="PF02879"/>
    </source>
</evidence>
<feature type="domain" description="Alpha-D-phosphohexomutase alpha/beta/alpha" evidence="13">
    <location>
        <begin position="211"/>
        <end position="319"/>
    </location>
</feature>
<accession>A0ABV7A885</accession>
<dbReference type="InterPro" id="IPR005843">
    <property type="entry name" value="A-D-PHexomutase_C"/>
</dbReference>
<dbReference type="EMBL" id="JBHRRZ010000017">
    <property type="protein sequence ID" value="MFC2948965.1"/>
    <property type="molecule type" value="Genomic_DNA"/>
</dbReference>
<dbReference type="InterPro" id="IPR005846">
    <property type="entry name" value="A-D-PHexomutase_a/b/a-III"/>
</dbReference>
<keyword evidence="7 10" id="KW-0479">Metal-binding</keyword>
<keyword evidence="16" id="KW-1185">Reference proteome</keyword>
<dbReference type="PANTHER" id="PTHR45745:SF1">
    <property type="entry name" value="PHOSPHOGLUCOMUTASE 2B-RELATED"/>
    <property type="match status" value="1"/>
</dbReference>
<protein>
    <recommendedName>
        <fullName evidence="4">phosphoglucomutase (alpha-D-glucose-1,6-bisphosphate-dependent)</fullName>
        <ecNumber evidence="4">5.4.2.2</ecNumber>
    </recommendedName>
</protein>
<evidence type="ECO:0000256" key="8">
    <source>
        <dbReference type="ARBA" id="ARBA00022842"/>
    </source>
</evidence>
<dbReference type="Gene3D" id="3.30.310.50">
    <property type="entry name" value="Alpha-D-phosphohexomutase, C-terminal domain"/>
    <property type="match status" value="1"/>
</dbReference>
<reference evidence="16" key="1">
    <citation type="journal article" date="2019" name="Int. J. Syst. Evol. Microbiol.">
        <title>The Global Catalogue of Microorganisms (GCM) 10K type strain sequencing project: providing services to taxonomists for standard genome sequencing and annotation.</title>
        <authorList>
            <consortium name="The Broad Institute Genomics Platform"/>
            <consortium name="The Broad Institute Genome Sequencing Center for Infectious Disease"/>
            <person name="Wu L."/>
            <person name="Ma J."/>
        </authorList>
    </citation>
    <scope>NUCLEOTIDE SEQUENCE [LARGE SCALE GENOMIC DNA]</scope>
    <source>
        <strain evidence="16">KCTC 13193</strain>
    </source>
</reference>
<dbReference type="RefSeq" id="WP_390306547.1">
    <property type="nucleotide sequence ID" value="NZ_JBHRRZ010000017.1"/>
</dbReference>
<evidence type="ECO:0000256" key="6">
    <source>
        <dbReference type="ARBA" id="ARBA00022553"/>
    </source>
</evidence>
<dbReference type="CDD" id="cd05799">
    <property type="entry name" value="PGM2"/>
    <property type="match status" value="1"/>
</dbReference>
<evidence type="ECO:0000256" key="10">
    <source>
        <dbReference type="RuleBase" id="RU004326"/>
    </source>
</evidence>
<name>A0ABV7A885_9BACI</name>
<keyword evidence="6" id="KW-0597">Phosphoprotein</keyword>
<comment type="similarity">
    <text evidence="3 10">Belongs to the phosphohexose mutase family.</text>
</comment>
<evidence type="ECO:0000256" key="4">
    <source>
        <dbReference type="ARBA" id="ARBA00012728"/>
    </source>
</evidence>
<dbReference type="Gene3D" id="3.40.120.10">
    <property type="entry name" value="Alpha-D-Glucose-1,6-Bisphosphate, subunit A, domain 3"/>
    <property type="match status" value="3"/>
</dbReference>
<dbReference type="Pfam" id="PF02880">
    <property type="entry name" value="PGM_PMM_III"/>
    <property type="match status" value="1"/>
</dbReference>
<dbReference type="PROSITE" id="PS00710">
    <property type="entry name" value="PGM_PMM"/>
    <property type="match status" value="1"/>
</dbReference>
<dbReference type="InterPro" id="IPR016055">
    <property type="entry name" value="A-D-PHexomutase_a/b/a-I/II/III"/>
</dbReference>
<evidence type="ECO:0000259" key="14">
    <source>
        <dbReference type="Pfam" id="PF02880"/>
    </source>
</evidence>
<dbReference type="EC" id="5.4.2.2" evidence="4"/>
<evidence type="ECO:0000259" key="12">
    <source>
        <dbReference type="Pfam" id="PF02878"/>
    </source>
</evidence>
<evidence type="ECO:0000256" key="1">
    <source>
        <dbReference type="ARBA" id="ARBA00000443"/>
    </source>
</evidence>
<evidence type="ECO:0000256" key="5">
    <source>
        <dbReference type="ARBA" id="ARBA00022526"/>
    </source>
</evidence>
<dbReference type="Pfam" id="PF00408">
    <property type="entry name" value="PGM_PMM_IV"/>
    <property type="match status" value="1"/>
</dbReference>
<evidence type="ECO:0000256" key="2">
    <source>
        <dbReference type="ARBA" id="ARBA00001946"/>
    </source>
</evidence>
<evidence type="ECO:0000313" key="15">
    <source>
        <dbReference type="EMBL" id="MFC2948965.1"/>
    </source>
</evidence>
<proteinExistence type="inferred from homology"/>
<dbReference type="InterPro" id="IPR016066">
    <property type="entry name" value="A-D-PHexomutase_CS"/>
</dbReference>
<evidence type="ECO:0000256" key="9">
    <source>
        <dbReference type="ARBA" id="ARBA00023235"/>
    </source>
</evidence>
<keyword evidence="5" id="KW-0119">Carbohydrate metabolism</keyword>
<dbReference type="PANTHER" id="PTHR45745">
    <property type="entry name" value="PHOSPHOMANNOMUTASE 45A"/>
    <property type="match status" value="1"/>
</dbReference>
<gene>
    <name evidence="15" type="ORF">ACFODW_11525</name>
</gene>